<reference evidence="2 3" key="1">
    <citation type="submission" date="2019-08" db="EMBL/GenBank/DDBJ databases">
        <title>The genome of the soybean aphid Biotype 1, its phylome, world population structure and adaptation to the North American continent.</title>
        <authorList>
            <person name="Giordano R."/>
            <person name="Donthu R.K."/>
            <person name="Hernandez A.G."/>
            <person name="Wright C.L."/>
            <person name="Zimin A.V."/>
        </authorList>
    </citation>
    <scope>NUCLEOTIDE SEQUENCE [LARGE SCALE GENOMIC DNA]</scope>
    <source>
        <tissue evidence="2">Whole aphids</tissue>
    </source>
</reference>
<dbReference type="AlphaFoldDB" id="A0A6G0TUC0"/>
<keyword evidence="1" id="KW-1133">Transmembrane helix</keyword>
<feature type="transmembrane region" description="Helical" evidence="1">
    <location>
        <begin position="59"/>
        <end position="79"/>
    </location>
</feature>
<feature type="transmembrane region" description="Helical" evidence="1">
    <location>
        <begin position="236"/>
        <end position="256"/>
    </location>
</feature>
<organism evidence="2 3">
    <name type="scientific">Aphis glycines</name>
    <name type="common">Soybean aphid</name>
    <dbReference type="NCBI Taxonomy" id="307491"/>
    <lineage>
        <taxon>Eukaryota</taxon>
        <taxon>Metazoa</taxon>
        <taxon>Ecdysozoa</taxon>
        <taxon>Arthropoda</taxon>
        <taxon>Hexapoda</taxon>
        <taxon>Insecta</taxon>
        <taxon>Pterygota</taxon>
        <taxon>Neoptera</taxon>
        <taxon>Paraneoptera</taxon>
        <taxon>Hemiptera</taxon>
        <taxon>Sternorrhyncha</taxon>
        <taxon>Aphidomorpha</taxon>
        <taxon>Aphidoidea</taxon>
        <taxon>Aphididae</taxon>
        <taxon>Aphidini</taxon>
        <taxon>Aphis</taxon>
        <taxon>Aphis</taxon>
    </lineage>
</organism>
<comment type="caution">
    <text evidence="2">The sequence shown here is derived from an EMBL/GenBank/DDBJ whole genome shotgun (WGS) entry which is preliminary data.</text>
</comment>
<dbReference type="EMBL" id="VYZN01000015">
    <property type="protein sequence ID" value="KAE9538800.1"/>
    <property type="molecule type" value="Genomic_DNA"/>
</dbReference>
<name>A0A6G0TUC0_APHGL</name>
<proteinExistence type="predicted"/>
<evidence type="ECO:0000256" key="1">
    <source>
        <dbReference type="SAM" id="Phobius"/>
    </source>
</evidence>
<keyword evidence="3" id="KW-1185">Reference proteome</keyword>
<sequence length="413" mass="46733">MEHFSFSFFQAKHLNYLLHHMTCYNNVLPKKLHCKEKLYSMQYLNLEYVVDLVDYTSDVFDFLIVVNVSGLTIASLFSLSSSISISTATDSIKFSLGSLVVLSTVKLGIFLADEFVFLVIGFANGIFPIKDKLKLSSFFSYTICGFGSSSFCFFTACILDELDLWDSSISSVLVLCNLSLVNQLVSSNLIKIHYLYHLFLCQDLTDFLNLSFLYLSRSLSLSLSLSRSFSKKDFSTLGSGIFSLDLSSLIASYLIVLDCDKDFSNARVLFVSHSISQFGSFAIKFCYGIHCANVLNILLQFLEKYYMADTISINSLDLNDFLESVSSSSETCTLEDFFVLMDLLPITDFFGSTFLVSFNISLGIIMTICIFQLKCVILCIRFTLHFKNAILRTFCLCVWYYSQNNQIIKNKNT</sequence>
<keyword evidence="1" id="KW-0472">Membrane</keyword>
<evidence type="ECO:0000313" key="3">
    <source>
        <dbReference type="Proteomes" id="UP000475862"/>
    </source>
</evidence>
<keyword evidence="1" id="KW-0812">Transmembrane</keyword>
<gene>
    <name evidence="2" type="ORF">AGLY_005382</name>
</gene>
<feature type="transmembrane region" description="Helical" evidence="1">
    <location>
        <begin position="349"/>
        <end position="371"/>
    </location>
</feature>
<protein>
    <submittedName>
        <fullName evidence="2">Uncharacterized protein</fullName>
    </submittedName>
</protein>
<dbReference type="Proteomes" id="UP000475862">
    <property type="component" value="Unassembled WGS sequence"/>
</dbReference>
<feature type="transmembrane region" description="Helical" evidence="1">
    <location>
        <begin position="99"/>
        <end position="126"/>
    </location>
</feature>
<evidence type="ECO:0000313" key="2">
    <source>
        <dbReference type="EMBL" id="KAE9538800.1"/>
    </source>
</evidence>
<feature type="transmembrane region" description="Helical" evidence="1">
    <location>
        <begin position="138"/>
        <end position="159"/>
    </location>
</feature>
<accession>A0A6G0TUC0</accession>